<feature type="domain" description="C2H2-type" evidence="7">
    <location>
        <begin position="1175"/>
        <end position="1202"/>
    </location>
</feature>
<dbReference type="PANTHER" id="PTHR24379:SF121">
    <property type="entry name" value="C2H2-TYPE DOMAIN-CONTAINING PROTEIN"/>
    <property type="match status" value="1"/>
</dbReference>
<dbReference type="InterPro" id="IPR013087">
    <property type="entry name" value="Znf_C2H2_type"/>
</dbReference>
<organism evidence="8 9">
    <name type="scientific">Polypterus senegalus</name>
    <name type="common">Senegal bichir</name>
    <dbReference type="NCBI Taxonomy" id="55291"/>
    <lineage>
        <taxon>Eukaryota</taxon>
        <taxon>Metazoa</taxon>
        <taxon>Chordata</taxon>
        <taxon>Craniata</taxon>
        <taxon>Vertebrata</taxon>
        <taxon>Euteleostomi</taxon>
        <taxon>Actinopterygii</taxon>
        <taxon>Polypteriformes</taxon>
        <taxon>Polypteridae</taxon>
        <taxon>Polypterus</taxon>
    </lineage>
</organism>
<dbReference type="Gene3D" id="3.30.160.60">
    <property type="entry name" value="Classic Zinc Finger"/>
    <property type="match status" value="1"/>
</dbReference>
<evidence type="ECO:0000256" key="3">
    <source>
        <dbReference type="ARBA" id="ARBA00022771"/>
    </source>
</evidence>
<dbReference type="PANTHER" id="PTHR24379">
    <property type="entry name" value="KRAB AND ZINC FINGER DOMAIN-CONTAINING"/>
    <property type="match status" value="1"/>
</dbReference>
<evidence type="ECO:0000256" key="5">
    <source>
        <dbReference type="PROSITE-ProRule" id="PRU00042"/>
    </source>
</evidence>
<dbReference type="EMBL" id="JAATIS010001721">
    <property type="protein sequence ID" value="KAG2466199.1"/>
    <property type="molecule type" value="Genomic_DNA"/>
</dbReference>
<feature type="region of interest" description="Disordered" evidence="6">
    <location>
        <begin position="806"/>
        <end position="825"/>
    </location>
</feature>
<protein>
    <submittedName>
        <fullName evidence="8">Z518B protein</fullName>
    </submittedName>
</protein>
<feature type="domain" description="C2H2-type" evidence="7">
    <location>
        <begin position="153"/>
        <end position="180"/>
    </location>
</feature>
<sequence>MNTMNPYLAPESLNLEKQCNLAVGHVNNKAVRHDGEVLTICIKCRDPGNLSSEDLNKHLPKCMREKTALVSSSCDNETHNSDYYNQHSVFNLHSSLITSGCNGNNASSEVQEKKHQGGRPSKTDRYQCNKCRFSSKDFNQFNKHVLQHNEITFNCSYCNHISYTKGESQRHLVDHTGQFPFKCKFCDYGAVRHDYIVKHTQRVHGPTRRKKMLDDLKLKAIDVTASKCSVFSPRNVNFGNKYSIENNKTETACKTGNEYSSTSIQDIRSHPYVKSSRNLLLENEYVCLSSVPSPVQLELLTPLNETLQPDKSLTVVAPSDLIVPPGCFAQLLEIKTVNETQQLVLKFIPEGSLKTDTFMDAGKTSNTNKLPDANTIISTANLPQENQSEFCKSEHVLHLGNILEKYDQNSAKLKNGSHLYDQNKHSTLCYSDDSKVIVNGPENHKPKPPKAVLAVDQPSTPLPSNRLQNKQMVCIHFAEEPLQESQTLSSSKNTSAHLQQSLQKEKNSTGNELKIKACTKDHHIGLPVSKSIVLPEVNKNILVPQNNKTDLSLKQHVNKDYKQMYDLKQDLLKEDASALIFSRTNQTVCVKNDNSCQELRTVNVPTLKDTSKKITKDKAIDEAIFNKETTAWPVISSVFSLCGGTEAIPDCIQWDKNLISFCKNKGEDSAQMVETNLGQIMCQSSVIPVISEQDHLQNKINNSVTQFVTQTCPGVTNSEVTNTISPDNSLGVYDNGTEQKISSKAEDISLVSETFTDQLKDPIASSVVNSHKHTLNGVSSVKENFENKKNVLQISLDLQNSTAGTFSSLKGTSEQASGKPEPLVENMSSSQNEEVSVDIQNLTDSVSAEPIEINATHDRLECCEDSSGNKIPSVENISSEGQPNYSDLKLSQQTNLSSSFINAPVVGLDECKERTSNNGSSACKHKDVRSFQDSPPVFIPQGTVLRVLNFNKSFPSNSLLKSQDYNDNSGERLIPRPVLFSGVEKTNIHTGAGKNTSVFNSECNLSKELCLKRTTQAEYENEQETGIEMKKSKVSENDEQRESLLIANDKVAKNMSKTQINFHLVPVRSDQNITCPDHSQPVVVLNHPELDTPEITSLMQTLKNNQDSSSNVALPEIVQCNPQQKPDADAQSETLAETVEPVNENNLLKMTLRKVCSDNYQVVGSDPKLPSILGFKCWFCARIFNNQDQWITHGQRHLTEATRDWNAT</sequence>
<feature type="compositionally biased region" description="Polar residues" evidence="6">
    <location>
        <begin position="485"/>
        <end position="502"/>
    </location>
</feature>
<dbReference type="PROSITE" id="PS50157">
    <property type="entry name" value="ZINC_FINGER_C2H2_2"/>
    <property type="match status" value="2"/>
</dbReference>
<dbReference type="SMART" id="SM00355">
    <property type="entry name" value="ZnF_C2H2"/>
    <property type="match status" value="4"/>
</dbReference>
<feature type="compositionally biased region" description="Basic and acidic residues" evidence="6">
    <location>
        <begin position="110"/>
        <end position="124"/>
    </location>
</feature>
<evidence type="ECO:0000256" key="2">
    <source>
        <dbReference type="ARBA" id="ARBA00022737"/>
    </source>
</evidence>
<evidence type="ECO:0000256" key="4">
    <source>
        <dbReference type="ARBA" id="ARBA00022833"/>
    </source>
</evidence>
<dbReference type="InterPro" id="IPR036236">
    <property type="entry name" value="Znf_C2H2_sf"/>
</dbReference>
<keyword evidence="9" id="KW-1185">Reference proteome</keyword>
<proteinExistence type="predicted"/>
<feature type="non-terminal residue" evidence="8">
    <location>
        <position position="1208"/>
    </location>
</feature>
<comment type="caution">
    <text evidence="8">The sequence shown here is derived from an EMBL/GenBank/DDBJ whole genome shotgun (WGS) entry which is preliminary data.</text>
</comment>
<accession>A0A8X8BTD7</accession>
<dbReference type="PROSITE" id="PS00028">
    <property type="entry name" value="ZINC_FINGER_C2H2_1"/>
    <property type="match status" value="1"/>
</dbReference>
<keyword evidence="2" id="KW-0677">Repeat</keyword>
<dbReference type="Proteomes" id="UP000886611">
    <property type="component" value="Unassembled WGS sequence"/>
</dbReference>
<evidence type="ECO:0000313" key="9">
    <source>
        <dbReference type="Proteomes" id="UP000886611"/>
    </source>
</evidence>
<feature type="non-terminal residue" evidence="8">
    <location>
        <position position="1"/>
    </location>
</feature>
<dbReference type="SUPFAM" id="SSF57667">
    <property type="entry name" value="beta-beta-alpha zinc fingers"/>
    <property type="match status" value="1"/>
</dbReference>
<keyword evidence="3 5" id="KW-0863">Zinc-finger</keyword>
<evidence type="ECO:0000256" key="6">
    <source>
        <dbReference type="SAM" id="MobiDB-lite"/>
    </source>
</evidence>
<reference evidence="8 9" key="1">
    <citation type="journal article" date="2021" name="Cell">
        <title>Tracing the genetic footprints of vertebrate landing in non-teleost ray-finned fishes.</title>
        <authorList>
            <person name="Bi X."/>
            <person name="Wang K."/>
            <person name="Yang L."/>
            <person name="Pan H."/>
            <person name="Jiang H."/>
            <person name="Wei Q."/>
            <person name="Fang M."/>
            <person name="Yu H."/>
            <person name="Zhu C."/>
            <person name="Cai Y."/>
            <person name="He Y."/>
            <person name="Gan X."/>
            <person name="Zeng H."/>
            <person name="Yu D."/>
            <person name="Zhu Y."/>
            <person name="Jiang H."/>
            <person name="Qiu Q."/>
            <person name="Yang H."/>
            <person name="Zhang Y.E."/>
            <person name="Wang W."/>
            <person name="Zhu M."/>
            <person name="He S."/>
            <person name="Zhang G."/>
        </authorList>
    </citation>
    <scope>NUCLEOTIDE SEQUENCE [LARGE SCALE GENOMIC DNA]</scope>
    <source>
        <strain evidence="8">Bchr_013</strain>
    </source>
</reference>
<dbReference type="GO" id="GO:0008270">
    <property type="term" value="F:zinc ion binding"/>
    <property type="evidence" value="ECO:0007669"/>
    <property type="project" value="UniProtKB-KW"/>
</dbReference>
<keyword evidence="1" id="KW-0479">Metal-binding</keyword>
<gene>
    <name evidence="8" type="primary">Znf518b</name>
    <name evidence="8" type="ORF">GTO96_0016783</name>
</gene>
<evidence type="ECO:0000259" key="7">
    <source>
        <dbReference type="PROSITE" id="PS50157"/>
    </source>
</evidence>
<name>A0A8X8BTD7_POLSE</name>
<evidence type="ECO:0000313" key="8">
    <source>
        <dbReference type="EMBL" id="KAG2466199.1"/>
    </source>
</evidence>
<dbReference type="OrthoDB" id="8069632at2759"/>
<evidence type="ECO:0000256" key="1">
    <source>
        <dbReference type="ARBA" id="ARBA00022723"/>
    </source>
</evidence>
<feature type="compositionally biased region" description="Polar residues" evidence="6">
    <location>
        <begin position="806"/>
        <end position="816"/>
    </location>
</feature>
<dbReference type="AlphaFoldDB" id="A0A8X8BTD7"/>
<feature type="region of interest" description="Disordered" evidence="6">
    <location>
        <begin position="485"/>
        <end position="509"/>
    </location>
</feature>
<keyword evidence="4" id="KW-0862">Zinc</keyword>
<feature type="region of interest" description="Disordered" evidence="6">
    <location>
        <begin position="105"/>
        <end position="124"/>
    </location>
</feature>